<dbReference type="InterPro" id="IPR000025">
    <property type="entry name" value="Melatonin_rcpt"/>
</dbReference>
<feature type="region of interest" description="Disordered" evidence="11">
    <location>
        <begin position="1"/>
        <end position="31"/>
    </location>
</feature>
<comment type="similarity">
    <text evidence="10">Belongs to the G-protein coupled receptor 1 family.</text>
</comment>
<name>A0A9Q0DIH7_9TELE</name>
<evidence type="ECO:0000256" key="2">
    <source>
        <dbReference type="ARBA" id="ARBA00022475"/>
    </source>
</evidence>
<feature type="transmembrane region" description="Helical" evidence="12">
    <location>
        <begin position="166"/>
        <end position="187"/>
    </location>
</feature>
<evidence type="ECO:0000256" key="5">
    <source>
        <dbReference type="ARBA" id="ARBA00023040"/>
    </source>
</evidence>
<evidence type="ECO:0000313" key="15">
    <source>
        <dbReference type="Proteomes" id="UP001148018"/>
    </source>
</evidence>
<keyword evidence="6 12" id="KW-0472">Membrane</keyword>
<dbReference type="FunFam" id="1.20.1070.10:FF:000557">
    <property type="entry name" value="Melatonin receptor type 1A"/>
    <property type="match status" value="1"/>
</dbReference>
<evidence type="ECO:0000256" key="3">
    <source>
        <dbReference type="ARBA" id="ARBA00022692"/>
    </source>
</evidence>
<dbReference type="PANTHER" id="PTHR24228:SF49">
    <property type="entry name" value="MELATONIN RECEPTOR TYPE 1A-LIKE"/>
    <property type="match status" value="1"/>
</dbReference>
<dbReference type="EMBL" id="JANIIK010000116">
    <property type="protein sequence ID" value="KAJ3588138.1"/>
    <property type="molecule type" value="Genomic_DNA"/>
</dbReference>
<dbReference type="InterPro" id="IPR017452">
    <property type="entry name" value="GPCR_Rhodpsn_7TM"/>
</dbReference>
<dbReference type="PRINTS" id="PR00857">
    <property type="entry name" value="MELATONINR"/>
</dbReference>
<dbReference type="PROSITE" id="PS50262">
    <property type="entry name" value="G_PROTEIN_RECEP_F1_2"/>
    <property type="match status" value="1"/>
</dbReference>
<dbReference type="Pfam" id="PF00001">
    <property type="entry name" value="7tm_1"/>
    <property type="match status" value="1"/>
</dbReference>
<keyword evidence="7 10" id="KW-0675">Receptor</keyword>
<dbReference type="PANTHER" id="PTHR24228">
    <property type="entry name" value="B2 BRADYKININ RECEPTOR/ANGIOTENSIN II RECEPTOR"/>
    <property type="match status" value="1"/>
</dbReference>
<evidence type="ECO:0000256" key="4">
    <source>
        <dbReference type="ARBA" id="ARBA00022989"/>
    </source>
</evidence>
<evidence type="ECO:0000256" key="9">
    <source>
        <dbReference type="ARBA" id="ARBA00024876"/>
    </source>
</evidence>
<evidence type="ECO:0000256" key="7">
    <source>
        <dbReference type="ARBA" id="ARBA00023170"/>
    </source>
</evidence>
<dbReference type="GO" id="GO:0008502">
    <property type="term" value="F:melatonin receptor activity"/>
    <property type="evidence" value="ECO:0007669"/>
    <property type="project" value="InterPro"/>
</dbReference>
<protein>
    <recommendedName>
        <fullName evidence="13">G-protein coupled receptors family 1 profile domain-containing protein</fullName>
    </recommendedName>
</protein>
<feature type="domain" description="G-protein coupled receptors family 1 profile" evidence="13">
    <location>
        <begin position="58"/>
        <end position="322"/>
    </location>
</feature>
<keyword evidence="3 10" id="KW-0812">Transmembrane</keyword>
<sequence>MSVSSSPSWVEAAGTWGQTPRNATPGGRGEEGGAQPFPWTVALLACVLITTIVVDILGNLLVVVSVCFNVSVQMPVRGSKRVERNAFVVSLALADLLVAVYPYPLVLSAIFNGGWVAGVLHCQVSGFLMGLSFIGSIFNITGIAVNRYCYVCHSLAYDRLFSGGRTLCYVLLVWALTVLAIAPNWFMESLRYDPRVYSCTFAQSVSSSYTVAVVAVHFVLPMAVVSFCYLRIWVLVLRARRRVKPGGGRPKPGTGGGRPKDLRGFLTMFAVFVLFAVCWAPINLIGLAVALDTRLAAAVPGWLFTASYFLAYFNSCLNAMVYGALNNNFRKEYKRIVLIVFRLGCCFRS</sequence>
<dbReference type="PROSITE" id="PS00237">
    <property type="entry name" value="G_PROTEIN_RECEP_F1_1"/>
    <property type="match status" value="1"/>
</dbReference>
<comment type="function">
    <text evidence="9">High affinity receptor for melatonin. The activity of this receptor is mediated by pertussis toxin sensitive G proteins that inhibits adenylate cyclase activity.</text>
</comment>
<comment type="subcellular location">
    <subcellularLocation>
        <location evidence="1">Cell membrane</location>
        <topology evidence="1">Multi-pass membrane protein</topology>
    </subcellularLocation>
</comment>
<dbReference type="SUPFAM" id="SSF81321">
    <property type="entry name" value="Family A G protein-coupled receptor-like"/>
    <property type="match status" value="1"/>
</dbReference>
<proteinExistence type="inferred from homology"/>
<keyword evidence="5 10" id="KW-0297">G-protein coupled receptor</keyword>
<evidence type="ECO:0000256" key="6">
    <source>
        <dbReference type="ARBA" id="ARBA00023136"/>
    </source>
</evidence>
<feature type="transmembrane region" description="Helical" evidence="12">
    <location>
        <begin position="39"/>
        <end position="72"/>
    </location>
</feature>
<feature type="transmembrane region" description="Helical" evidence="12">
    <location>
        <begin position="124"/>
        <end position="145"/>
    </location>
</feature>
<evidence type="ECO:0000256" key="11">
    <source>
        <dbReference type="SAM" id="MobiDB-lite"/>
    </source>
</evidence>
<dbReference type="PRINTS" id="PR00237">
    <property type="entry name" value="GPCRRHODOPSN"/>
</dbReference>
<evidence type="ECO:0000256" key="12">
    <source>
        <dbReference type="SAM" id="Phobius"/>
    </source>
</evidence>
<keyword evidence="2" id="KW-1003">Cell membrane</keyword>
<comment type="caution">
    <text evidence="14">The sequence shown here is derived from an EMBL/GenBank/DDBJ whole genome shotgun (WGS) entry which is preliminary data.</text>
</comment>
<accession>A0A9Q0DIH7</accession>
<evidence type="ECO:0000256" key="1">
    <source>
        <dbReference type="ARBA" id="ARBA00004651"/>
    </source>
</evidence>
<dbReference type="OrthoDB" id="10044919at2759"/>
<feature type="transmembrane region" description="Helical" evidence="12">
    <location>
        <begin position="265"/>
        <end position="290"/>
    </location>
</feature>
<dbReference type="Gene3D" id="1.20.1070.10">
    <property type="entry name" value="Rhodopsin 7-helix transmembrane proteins"/>
    <property type="match status" value="1"/>
</dbReference>
<dbReference type="InterPro" id="IPR000276">
    <property type="entry name" value="GPCR_Rhodpsn"/>
</dbReference>
<keyword evidence="15" id="KW-1185">Reference proteome</keyword>
<evidence type="ECO:0000256" key="10">
    <source>
        <dbReference type="RuleBase" id="RU000688"/>
    </source>
</evidence>
<feature type="transmembrane region" description="Helical" evidence="12">
    <location>
        <begin position="84"/>
        <end position="104"/>
    </location>
</feature>
<dbReference type="Proteomes" id="UP001148018">
    <property type="component" value="Unassembled WGS sequence"/>
</dbReference>
<keyword evidence="8 10" id="KW-0807">Transducer</keyword>
<dbReference type="AlphaFoldDB" id="A0A9Q0DIH7"/>
<dbReference type="GO" id="GO:0005886">
    <property type="term" value="C:plasma membrane"/>
    <property type="evidence" value="ECO:0007669"/>
    <property type="project" value="UniProtKB-SubCell"/>
</dbReference>
<feature type="transmembrane region" description="Helical" evidence="12">
    <location>
        <begin position="207"/>
        <end position="234"/>
    </location>
</feature>
<reference evidence="14" key="1">
    <citation type="submission" date="2022-07" db="EMBL/GenBank/DDBJ databases">
        <title>Chromosome-level genome of Muraenolepis orangiensis.</title>
        <authorList>
            <person name="Kim J."/>
        </authorList>
    </citation>
    <scope>NUCLEOTIDE SEQUENCE</scope>
    <source>
        <strain evidence="14">KU_S4_2022</strain>
        <tissue evidence="14">Muscle</tissue>
    </source>
</reference>
<organism evidence="14 15">
    <name type="scientific">Muraenolepis orangiensis</name>
    <name type="common">Patagonian moray cod</name>
    <dbReference type="NCBI Taxonomy" id="630683"/>
    <lineage>
        <taxon>Eukaryota</taxon>
        <taxon>Metazoa</taxon>
        <taxon>Chordata</taxon>
        <taxon>Craniata</taxon>
        <taxon>Vertebrata</taxon>
        <taxon>Euteleostomi</taxon>
        <taxon>Actinopterygii</taxon>
        <taxon>Neopterygii</taxon>
        <taxon>Teleostei</taxon>
        <taxon>Neoteleostei</taxon>
        <taxon>Acanthomorphata</taxon>
        <taxon>Zeiogadaria</taxon>
        <taxon>Gadariae</taxon>
        <taxon>Gadiformes</taxon>
        <taxon>Muraenolepidoidei</taxon>
        <taxon>Muraenolepididae</taxon>
        <taxon>Muraenolepis</taxon>
    </lineage>
</organism>
<keyword evidence="4 12" id="KW-1133">Transmembrane helix</keyword>
<evidence type="ECO:0000256" key="8">
    <source>
        <dbReference type="ARBA" id="ARBA00023224"/>
    </source>
</evidence>
<evidence type="ECO:0000259" key="13">
    <source>
        <dbReference type="PROSITE" id="PS50262"/>
    </source>
</evidence>
<evidence type="ECO:0000313" key="14">
    <source>
        <dbReference type="EMBL" id="KAJ3588138.1"/>
    </source>
</evidence>
<gene>
    <name evidence="14" type="ORF">NHX12_011733</name>
</gene>
<feature type="transmembrane region" description="Helical" evidence="12">
    <location>
        <begin position="302"/>
        <end position="325"/>
    </location>
</feature>